<dbReference type="InterPro" id="IPR013078">
    <property type="entry name" value="His_Pase_superF_clade-1"/>
</dbReference>
<dbReference type="GO" id="GO:0008234">
    <property type="term" value="F:cysteine-type peptidase activity"/>
    <property type="evidence" value="ECO:0007669"/>
    <property type="project" value="InterPro"/>
</dbReference>
<evidence type="ECO:0000313" key="7">
    <source>
        <dbReference type="EMBL" id="KAE8704443.1"/>
    </source>
</evidence>
<evidence type="ECO:0000256" key="3">
    <source>
        <dbReference type="ARBA" id="ARBA00022801"/>
    </source>
</evidence>
<dbReference type="GO" id="GO:0006508">
    <property type="term" value="P:proteolysis"/>
    <property type="evidence" value="ECO:0007669"/>
    <property type="project" value="UniProtKB-KW"/>
</dbReference>
<dbReference type="SUPFAM" id="SSF54001">
    <property type="entry name" value="Cysteine proteinases"/>
    <property type="match status" value="1"/>
</dbReference>
<dbReference type="Pfam" id="PF09331">
    <property type="entry name" value="DUF1985"/>
    <property type="match status" value="1"/>
</dbReference>
<dbReference type="EMBL" id="VEPZ02000993">
    <property type="protein sequence ID" value="KAE8704443.1"/>
    <property type="molecule type" value="Genomic_DNA"/>
</dbReference>
<keyword evidence="3" id="KW-0378">Hydrolase</keyword>
<feature type="region of interest" description="Disordered" evidence="5">
    <location>
        <begin position="518"/>
        <end position="574"/>
    </location>
</feature>
<sequence>MEGIAAANFGRRKLIHLVRHAQGKHNLEAEKSRDPLTSFDYLDAELSPLGWQQVRDQRKDVCSTGLLKGIEVVISSPMSRTLQTAVGIFHGEDGEDSTIVCRAPIIAYELCRERLIENEDDVLWKGGDQIETHEAVRARAMKFTQWLWEREEKEIAVVSHGVYLQQAMIELVKNNLCYPLHSDPLPRGRMRIPCDIEQIQIKDSAEEDVLVEELEKFFSAALILRNKLSLATKIASALTPLQRKLFEDTCFEPWLKVQHTGRDAMLTHLFLQTMTNDIPEGVQRGDEEIWFHFPPAPAYTCFGREEFFLITGLRFGQDDVGRYTSHIACPSWLYRVFPELEKSKSSIHVDDLKRLFDKYGFTRMDDFDVVRVCHLLLFHAGFLGKEGRQPISEDLILLVEDLNEWNLFPWGSYLWKATWKKLSFDFENRKSLRGDGSKYTLTGFTWAFKIWIFEAFSSMRTYAIKRSNDIPRAITWKRIRMLDLEELIPYTTMNDVANYPLQRLTPTEAELATDWWQATRHPGPSPDRASSPPLPSPIPSHHRASSPPSPHDRRPTKRSRHLSLCSPPPRDELGELRDEVGALRHEVDTLREDNGAWRDEVRSLHGEVDFLRDDNGALRGEVSTLSDEVAALREIISLLQNEVNTLRNEASVIVQVVLPAVQEPDSFGVICRHIDKPPPVPDMIDVCWLSYELPASTIPQQEMETLPDTITDNTLWAKTTVDFYLHERSKGCYSDLCQIDDAIHLFLDRSWWGILLGVEDNGFLEGGKLKKRGTRWTIMPTPFHAAHLKDQRNASYKLANGKAKLYHAWWEVDKVFIPVLEHRHWLLVELQLPSLKTMVYDSMLNYIQLSDLRDIITKRWSDHLAKYFNAIDYWTKSGNKKPKKFKITMIRDETAPQQTQGSRGDCGPLVCFCLERLTTGSIQYLHPTDRDRAAVGLWFRLILK</sequence>
<dbReference type="SUPFAM" id="SSF53254">
    <property type="entry name" value="Phosphoglycerate mutase-like"/>
    <property type="match status" value="1"/>
</dbReference>
<dbReference type="PROSITE" id="PS50600">
    <property type="entry name" value="ULP_PROTEASE"/>
    <property type="match status" value="1"/>
</dbReference>
<keyword evidence="2" id="KW-0645">Protease</keyword>
<feature type="coiled-coil region" evidence="4">
    <location>
        <begin position="622"/>
        <end position="649"/>
    </location>
</feature>
<protein>
    <recommendedName>
        <fullName evidence="6">Ubiquitin-like protease family profile domain-containing protein</fullName>
    </recommendedName>
</protein>
<dbReference type="InterPro" id="IPR029033">
    <property type="entry name" value="His_PPase_superfam"/>
</dbReference>
<evidence type="ECO:0000256" key="4">
    <source>
        <dbReference type="SAM" id="Coils"/>
    </source>
</evidence>
<name>A0A6A3AKP3_HIBSY</name>
<proteinExistence type="inferred from homology"/>
<keyword evidence="8" id="KW-1185">Reference proteome</keyword>
<organism evidence="7 8">
    <name type="scientific">Hibiscus syriacus</name>
    <name type="common">Rose of Sharon</name>
    <dbReference type="NCBI Taxonomy" id="106335"/>
    <lineage>
        <taxon>Eukaryota</taxon>
        <taxon>Viridiplantae</taxon>
        <taxon>Streptophyta</taxon>
        <taxon>Embryophyta</taxon>
        <taxon>Tracheophyta</taxon>
        <taxon>Spermatophyta</taxon>
        <taxon>Magnoliopsida</taxon>
        <taxon>eudicotyledons</taxon>
        <taxon>Gunneridae</taxon>
        <taxon>Pentapetalae</taxon>
        <taxon>rosids</taxon>
        <taxon>malvids</taxon>
        <taxon>Malvales</taxon>
        <taxon>Malvaceae</taxon>
        <taxon>Malvoideae</taxon>
        <taxon>Hibiscus</taxon>
    </lineage>
</organism>
<dbReference type="InterPro" id="IPR015410">
    <property type="entry name" value="DUF1985"/>
</dbReference>
<gene>
    <name evidence="7" type="ORF">F3Y22_tig00110457pilonHSYRG00226</name>
</gene>
<dbReference type="PANTHER" id="PTHR48449">
    <property type="entry name" value="DUF1985 DOMAIN-CONTAINING PROTEIN"/>
    <property type="match status" value="1"/>
</dbReference>
<dbReference type="Gene3D" id="1.10.287.1490">
    <property type="match status" value="1"/>
</dbReference>
<dbReference type="Gene3D" id="3.40.395.10">
    <property type="entry name" value="Adenoviral Proteinase, Chain A"/>
    <property type="match status" value="1"/>
</dbReference>
<evidence type="ECO:0000256" key="1">
    <source>
        <dbReference type="ARBA" id="ARBA00005234"/>
    </source>
</evidence>
<dbReference type="Pfam" id="PF02902">
    <property type="entry name" value="Peptidase_C48"/>
    <property type="match status" value="1"/>
</dbReference>
<comment type="caution">
    <text evidence="7">The sequence shown here is derived from an EMBL/GenBank/DDBJ whole genome shotgun (WGS) entry which is preliminary data.</text>
</comment>
<dbReference type="SMART" id="SM00855">
    <property type="entry name" value="PGAM"/>
    <property type="match status" value="1"/>
</dbReference>
<dbReference type="InterPro" id="IPR038765">
    <property type="entry name" value="Papain-like_cys_pep_sf"/>
</dbReference>
<dbReference type="Gene3D" id="3.40.50.1240">
    <property type="entry name" value="Phosphoglycerate mutase-like"/>
    <property type="match status" value="1"/>
</dbReference>
<reference evidence="7" key="1">
    <citation type="submission" date="2019-09" db="EMBL/GenBank/DDBJ databases">
        <title>Draft genome information of white flower Hibiscus syriacus.</title>
        <authorList>
            <person name="Kim Y.-M."/>
        </authorList>
    </citation>
    <scope>NUCLEOTIDE SEQUENCE [LARGE SCALE GENOMIC DNA]</scope>
    <source>
        <strain evidence="7">YM2019G1</strain>
    </source>
</reference>
<dbReference type="InterPro" id="IPR003653">
    <property type="entry name" value="Peptidase_C48_C"/>
</dbReference>
<dbReference type="CDD" id="cd07067">
    <property type="entry name" value="HP_PGM_like"/>
    <property type="match status" value="1"/>
</dbReference>
<evidence type="ECO:0000313" key="8">
    <source>
        <dbReference type="Proteomes" id="UP000436088"/>
    </source>
</evidence>
<dbReference type="Proteomes" id="UP000436088">
    <property type="component" value="Unassembled WGS sequence"/>
</dbReference>
<evidence type="ECO:0000256" key="2">
    <source>
        <dbReference type="ARBA" id="ARBA00022670"/>
    </source>
</evidence>
<dbReference type="PANTHER" id="PTHR48449:SF1">
    <property type="entry name" value="DUF1985 DOMAIN-CONTAINING PROTEIN"/>
    <property type="match status" value="1"/>
</dbReference>
<feature type="domain" description="Ubiquitin-like protease family profile" evidence="6">
    <location>
        <begin position="696"/>
        <end position="917"/>
    </location>
</feature>
<accession>A0A6A3AKP3</accession>
<dbReference type="AlphaFoldDB" id="A0A6A3AKP3"/>
<evidence type="ECO:0000259" key="6">
    <source>
        <dbReference type="PROSITE" id="PS50600"/>
    </source>
</evidence>
<evidence type="ECO:0000256" key="5">
    <source>
        <dbReference type="SAM" id="MobiDB-lite"/>
    </source>
</evidence>
<keyword evidence="4" id="KW-0175">Coiled coil</keyword>
<comment type="similarity">
    <text evidence="1">Belongs to the peptidase C48 family.</text>
</comment>